<dbReference type="OrthoDB" id="8781246at2"/>
<reference evidence="1" key="1">
    <citation type="journal article" date="2017" name="J. Antimicrob. Chemother.">
        <title>Emergence and genomic analysis of MDR Laribacter hongkongensis strain HLGZ1 from Guangzhou, China.</title>
        <authorList>
            <person name="Wu H.K."/>
            <person name="Chen J.H."/>
            <person name="Yang L."/>
            <person name="Li A.R."/>
            <person name="Su D.H."/>
            <person name="Lin Y.P."/>
            <person name="Chen D.Q."/>
        </authorList>
    </citation>
    <scope>NUCLEOTIDE SEQUENCE</scope>
    <source>
        <strain evidence="1">HLGZ1</strain>
    </source>
</reference>
<accession>A0A248LFX1</accession>
<evidence type="ECO:0000313" key="1">
    <source>
        <dbReference type="EMBL" id="ASJ23296.1"/>
    </source>
</evidence>
<dbReference type="EMBL" id="CP022115">
    <property type="protein sequence ID" value="ASJ23296.1"/>
    <property type="molecule type" value="Genomic_DNA"/>
</dbReference>
<evidence type="ECO:0000313" key="3">
    <source>
        <dbReference type="Proteomes" id="UP000197424"/>
    </source>
</evidence>
<dbReference type="AlphaFoldDB" id="A0A248LFX1"/>
<dbReference type="Proteomes" id="UP001200247">
    <property type="component" value="Unassembled WGS sequence"/>
</dbReference>
<evidence type="ECO:0000313" key="4">
    <source>
        <dbReference type="Proteomes" id="UP001200247"/>
    </source>
</evidence>
<reference evidence="3" key="2">
    <citation type="submission" date="2017-06" db="EMBL/GenBank/DDBJ databases">
        <title>Whole genome sequence of Laribacter hongkongensis LHGZ1.</title>
        <authorList>
            <person name="Chen D."/>
            <person name="Wu H."/>
            <person name="Chen J."/>
        </authorList>
    </citation>
    <scope>NUCLEOTIDE SEQUENCE [LARGE SCALE GENOMIC DNA]</scope>
    <source>
        <strain evidence="3">LHGZ1</strain>
    </source>
</reference>
<protein>
    <submittedName>
        <fullName evidence="1">Uncharacterized protein</fullName>
    </submittedName>
</protein>
<gene>
    <name evidence="2" type="ORF">LH440_08095</name>
    <name evidence="1" type="ORF">LHGZ1_0465</name>
</gene>
<proteinExistence type="predicted"/>
<evidence type="ECO:0000313" key="2">
    <source>
        <dbReference type="EMBL" id="MCG9025861.1"/>
    </source>
</evidence>
<organism evidence="1 3">
    <name type="scientific">Laribacter hongkongensis</name>
    <dbReference type="NCBI Taxonomy" id="168471"/>
    <lineage>
        <taxon>Bacteria</taxon>
        <taxon>Pseudomonadati</taxon>
        <taxon>Pseudomonadota</taxon>
        <taxon>Betaproteobacteria</taxon>
        <taxon>Neisseriales</taxon>
        <taxon>Aquaspirillaceae</taxon>
        <taxon>Laribacter</taxon>
    </lineage>
</organism>
<reference evidence="2 4" key="4">
    <citation type="submission" date="2021-10" db="EMBL/GenBank/DDBJ databases">
        <title>Whole-genome sequencing analysis of Laribacter hongkongensis: virulence gene profiles, carbohydrate-active enzyme prediction, and antimicrobial resistance characterization.</title>
        <authorList>
            <person name="Yuan P."/>
            <person name="Zhan Y."/>
            <person name="Chen D."/>
        </authorList>
    </citation>
    <scope>NUCLEOTIDE SEQUENCE [LARGE SCALE GENOMIC DNA]</scope>
    <source>
        <strain evidence="2 4">W67</strain>
    </source>
</reference>
<dbReference type="RefSeq" id="WP_147640060.1">
    <property type="nucleotide sequence ID" value="NZ_CP022115.1"/>
</dbReference>
<dbReference type="EMBL" id="JAJAXM010000011">
    <property type="protein sequence ID" value="MCG9025861.1"/>
    <property type="molecule type" value="Genomic_DNA"/>
</dbReference>
<name>A0A248LFX1_9NEIS</name>
<reference evidence="1" key="3">
    <citation type="submission" date="2017-06" db="EMBL/GenBank/DDBJ databases">
        <authorList>
            <person name="Kim H.J."/>
            <person name="Triplett B.A."/>
        </authorList>
    </citation>
    <scope>NUCLEOTIDE SEQUENCE</scope>
    <source>
        <strain evidence="1">HLGZ1</strain>
    </source>
</reference>
<sequence length="150" mass="16860">MRHLMAGFCLGLSLVTLPALVRAEPGRWTSGWGQGTSEFFVDDHRGNRLYISCDGYENPGRMWVTLNGRSYGFQERYSFDLIINGQRVESPDNAFSRLGSALFNQAWDLLRQARTIRVLTHDGKEAAFPVKGVAKALPARSSKNYPCARF</sequence>
<dbReference type="Proteomes" id="UP000197424">
    <property type="component" value="Chromosome"/>
</dbReference>